<comment type="similarity">
    <text evidence="3">Belongs to the CSN3 family.</text>
</comment>
<dbReference type="InterPro" id="IPR000717">
    <property type="entry name" value="PCI_dom"/>
</dbReference>
<keyword evidence="8" id="KW-0812">Transmembrane</keyword>
<comment type="caution">
    <text evidence="10">The sequence shown here is derived from an EMBL/GenBank/DDBJ whole genome shotgun (WGS) entry which is preliminary data.</text>
</comment>
<keyword evidence="8" id="KW-1133">Transmembrane helix</keyword>
<keyword evidence="6" id="KW-0736">Signalosome</keyword>
<evidence type="ECO:0000256" key="1">
    <source>
        <dbReference type="ARBA" id="ARBA00004123"/>
    </source>
</evidence>
<evidence type="ECO:0000256" key="8">
    <source>
        <dbReference type="SAM" id="Phobius"/>
    </source>
</evidence>
<evidence type="ECO:0000256" key="7">
    <source>
        <dbReference type="ARBA" id="ARBA00023242"/>
    </source>
</evidence>
<dbReference type="PROSITE" id="PS50250">
    <property type="entry name" value="PCI"/>
    <property type="match status" value="1"/>
</dbReference>
<dbReference type="Pfam" id="PF22788">
    <property type="entry name" value="COP9_hel_rpt"/>
    <property type="match status" value="1"/>
</dbReference>
<accession>A0A811KVH7</accession>
<dbReference type="EMBL" id="CAJFDH010000004">
    <property type="protein sequence ID" value="CAD5219820.1"/>
    <property type="molecule type" value="Genomic_DNA"/>
</dbReference>
<comment type="subcellular location">
    <subcellularLocation>
        <location evidence="2">Cytoplasm</location>
    </subcellularLocation>
    <subcellularLocation>
        <location evidence="1">Nucleus</location>
    </subcellularLocation>
</comment>
<dbReference type="GO" id="GO:0006511">
    <property type="term" value="P:ubiquitin-dependent protein catabolic process"/>
    <property type="evidence" value="ECO:0007669"/>
    <property type="project" value="TreeGrafter"/>
</dbReference>
<evidence type="ECO:0000313" key="10">
    <source>
        <dbReference type="EMBL" id="CAD5219820.1"/>
    </source>
</evidence>
<keyword evidence="8" id="KW-0472">Membrane</keyword>
<dbReference type="GO" id="GO:0005737">
    <property type="term" value="C:cytoplasm"/>
    <property type="evidence" value="ECO:0007669"/>
    <property type="project" value="UniProtKB-SubCell"/>
</dbReference>
<feature type="transmembrane region" description="Helical" evidence="8">
    <location>
        <begin position="182"/>
        <end position="201"/>
    </location>
</feature>
<evidence type="ECO:0000256" key="5">
    <source>
        <dbReference type="ARBA" id="ARBA00022490"/>
    </source>
</evidence>
<reference evidence="10" key="1">
    <citation type="submission" date="2020-09" db="EMBL/GenBank/DDBJ databases">
        <authorList>
            <person name="Kikuchi T."/>
        </authorList>
    </citation>
    <scope>NUCLEOTIDE SEQUENCE</scope>
    <source>
        <strain evidence="10">SH1</strain>
    </source>
</reference>
<dbReference type="OrthoDB" id="29061at2759"/>
<dbReference type="EMBL" id="CAJFCW020000004">
    <property type="protein sequence ID" value="CAG9112909.1"/>
    <property type="molecule type" value="Genomic_DNA"/>
</dbReference>
<sequence>MVSPMQTFMGAANQYGNVPLKDICDALKKALPTLNKANVADMDKFIEVLVNKNNGVGACFLLHAKIKKGPEILFDRMLFLTQVNKVLDAIQESEIEHLRERFAQTFTDFALLLVENGMALNGINLLRKALDLMTANVKGTITNLHTALLGLCLAANRFDAALDYLNVNAEAVFMNAVSNRTLDGYSTLLFFYYGGTIYIALEMWKEAAFFLQMAVCLPALSASSIMIEALKKLILVNLLLDRPVQLPSYRSAAIQRAAQSKCEAYYRVAIVYNDVCNRKKASKSKRSFAALFEKERAKFKADKNFGLVHKVYENALLVRARQLSQTFTRLKLAEVPKYLEFADESVNSSKLLTECIERGQVSGRLDLDTNSVFFDEVAETPVDSSRLEEAMQNCVFLSDILYKCHREMNLHPTYLQKSYKKAAVGSVNQYMVNMEDEGVVAPSASS</sequence>
<evidence type="ECO:0000313" key="11">
    <source>
        <dbReference type="Proteomes" id="UP000614601"/>
    </source>
</evidence>
<proteinExistence type="inferred from homology"/>
<keyword evidence="11" id="KW-1185">Reference proteome</keyword>
<evidence type="ECO:0000256" key="2">
    <source>
        <dbReference type="ARBA" id="ARBA00004496"/>
    </source>
</evidence>
<feature type="transmembrane region" description="Helical" evidence="8">
    <location>
        <begin position="207"/>
        <end position="227"/>
    </location>
</feature>
<dbReference type="GO" id="GO:0008180">
    <property type="term" value="C:COP9 signalosome"/>
    <property type="evidence" value="ECO:0007669"/>
    <property type="project" value="UniProtKB-KW"/>
</dbReference>
<evidence type="ECO:0000256" key="3">
    <source>
        <dbReference type="ARBA" id="ARBA00007084"/>
    </source>
</evidence>
<dbReference type="Proteomes" id="UP000783686">
    <property type="component" value="Unassembled WGS sequence"/>
</dbReference>
<dbReference type="Proteomes" id="UP000614601">
    <property type="component" value="Unassembled WGS sequence"/>
</dbReference>
<dbReference type="InterPro" id="IPR055089">
    <property type="entry name" value="COP9_N"/>
</dbReference>
<evidence type="ECO:0000256" key="4">
    <source>
        <dbReference type="ARBA" id="ARBA00014878"/>
    </source>
</evidence>
<dbReference type="PANTHER" id="PTHR10758">
    <property type="entry name" value="26S PROTEASOME NON-ATPASE REGULATORY SUBUNIT 3/COP9 SIGNALOSOME COMPLEX SUBUNIT 3"/>
    <property type="match status" value="1"/>
</dbReference>
<evidence type="ECO:0000259" key="9">
    <source>
        <dbReference type="PROSITE" id="PS50250"/>
    </source>
</evidence>
<dbReference type="PANTHER" id="PTHR10758:SF1">
    <property type="entry name" value="COP9 SIGNALOSOME COMPLEX SUBUNIT 3"/>
    <property type="match status" value="1"/>
</dbReference>
<dbReference type="AlphaFoldDB" id="A0A811KVH7"/>
<gene>
    <name evidence="10" type="ORF">BOKJ2_LOCUS8635</name>
</gene>
<name>A0A811KVH7_9BILA</name>
<protein>
    <recommendedName>
        <fullName evidence="4">COP9 signalosome complex subunit 3</fullName>
    </recommendedName>
</protein>
<keyword evidence="5" id="KW-0963">Cytoplasm</keyword>
<feature type="domain" description="PCI" evidence="9">
    <location>
        <begin position="203"/>
        <end position="379"/>
    </location>
</feature>
<keyword evidence="7" id="KW-0539">Nucleus</keyword>
<dbReference type="InterPro" id="IPR050756">
    <property type="entry name" value="CSN3"/>
</dbReference>
<organism evidence="10 11">
    <name type="scientific">Bursaphelenchus okinawaensis</name>
    <dbReference type="NCBI Taxonomy" id="465554"/>
    <lineage>
        <taxon>Eukaryota</taxon>
        <taxon>Metazoa</taxon>
        <taxon>Ecdysozoa</taxon>
        <taxon>Nematoda</taxon>
        <taxon>Chromadorea</taxon>
        <taxon>Rhabditida</taxon>
        <taxon>Tylenchina</taxon>
        <taxon>Tylenchomorpha</taxon>
        <taxon>Aphelenchoidea</taxon>
        <taxon>Aphelenchoididae</taxon>
        <taxon>Bursaphelenchus</taxon>
    </lineage>
</organism>
<evidence type="ECO:0000256" key="6">
    <source>
        <dbReference type="ARBA" id="ARBA00022790"/>
    </source>
</evidence>